<gene>
    <name evidence="8" type="primary">rfbD</name>
    <name evidence="8" type="ORF">GQF02_15075</name>
</gene>
<protein>
    <recommendedName>
        <fullName evidence="4 6">dTDP-4-dehydrorhamnose reductase</fullName>
        <ecNumber evidence="3 6">1.1.1.133</ecNumber>
    </recommendedName>
</protein>
<dbReference type="InterPro" id="IPR036291">
    <property type="entry name" value="NAD(P)-bd_dom_sf"/>
</dbReference>
<comment type="cofactor">
    <cofactor evidence="6">
        <name>Mg(2+)</name>
        <dbReference type="ChEBI" id="CHEBI:18420"/>
    </cofactor>
    <text evidence="6">Binds 1 Mg(2+) ion per monomer.</text>
</comment>
<keyword evidence="6 8" id="KW-0560">Oxidoreductase</keyword>
<evidence type="ECO:0000256" key="4">
    <source>
        <dbReference type="ARBA" id="ARBA00017099"/>
    </source>
</evidence>
<proteinExistence type="inferred from homology"/>
<comment type="similarity">
    <text evidence="2 6">Belongs to the dTDP-4-dehydrorhamnose reductase family.</text>
</comment>
<comment type="catalytic activity">
    <reaction evidence="5 6">
        <text>dTDP-beta-L-rhamnose + NADP(+) = dTDP-4-dehydro-beta-L-rhamnose + NADPH + H(+)</text>
        <dbReference type="Rhea" id="RHEA:21796"/>
        <dbReference type="ChEBI" id="CHEBI:15378"/>
        <dbReference type="ChEBI" id="CHEBI:57510"/>
        <dbReference type="ChEBI" id="CHEBI:57783"/>
        <dbReference type="ChEBI" id="CHEBI:58349"/>
        <dbReference type="ChEBI" id="CHEBI:62830"/>
        <dbReference type="EC" id="1.1.1.133"/>
    </reaction>
</comment>
<reference evidence="8 9" key="1">
    <citation type="submission" date="2019-12" db="EMBL/GenBank/DDBJ databases">
        <title>Neisseriaceae gen. nov. sp. Genome sequencing and assembly.</title>
        <authorList>
            <person name="Liu Z."/>
            <person name="Li A."/>
        </authorList>
    </citation>
    <scope>NUCLEOTIDE SEQUENCE [LARGE SCALE GENOMIC DNA]</scope>
    <source>
        <strain evidence="8 9">B2N2-7</strain>
    </source>
</reference>
<evidence type="ECO:0000259" key="7">
    <source>
        <dbReference type="Pfam" id="PF04321"/>
    </source>
</evidence>
<organism evidence="8 9">
    <name type="scientific">Craterilacuibacter sinensis</name>
    <dbReference type="NCBI Taxonomy" id="2686017"/>
    <lineage>
        <taxon>Bacteria</taxon>
        <taxon>Pseudomonadati</taxon>
        <taxon>Pseudomonadota</taxon>
        <taxon>Betaproteobacteria</taxon>
        <taxon>Neisseriales</taxon>
        <taxon>Neisseriaceae</taxon>
        <taxon>Craterilacuibacter</taxon>
    </lineage>
</organism>
<keyword evidence="9" id="KW-1185">Reference proteome</keyword>
<comment type="function">
    <text evidence="6">Catalyzes the reduction of dTDP-6-deoxy-L-lyxo-4-hexulose to yield dTDP-L-rhamnose.</text>
</comment>
<dbReference type="SUPFAM" id="SSF51735">
    <property type="entry name" value="NAD(P)-binding Rossmann-fold domains"/>
    <property type="match status" value="1"/>
</dbReference>
<dbReference type="RefSeq" id="WP_160798232.1">
    <property type="nucleotide sequence ID" value="NZ_WSSB01000019.1"/>
</dbReference>
<dbReference type="Gene3D" id="3.90.25.10">
    <property type="entry name" value="UDP-galactose 4-epimerase, domain 1"/>
    <property type="match status" value="1"/>
</dbReference>
<evidence type="ECO:0000313" key="9">
    <source>
        <dbReference type="Proteomes" id="UP000467214"/>
    </source>
</evidence>
<dbReference type="InterPro" id="IPR005913">
    <property type="entry name" value="dTDP_dehydrorham_reduct"/>
</dbReference>
<keyword evidence="6" id="KW-0521">NADP</keyword>
<dbReference type="GO" id="GO:0005829">
    <property type="term" value="C:cytosol"/>
    <property type="evidence" value="ECO:0007669"/>
    <property type="project" value="TreeGrafter"/>
</dbReference>
<dbReference type="AlphaFoldDB" id="A0A845C0Q3"/>
<dbReference type="NCBIfam" id="TIGR01214">
    <property type="entry name" value="rmlD"/>
    <property type="match status" value="1"/>
</dbReference>
<dbReference type="GO" id="GO:0019305">
    <property type="term" value="P:dTDP-rhamnose biosynthetic process"/>
    <property type="evidence" value="ECO:0007669"/>
    <property type="project" value="UniProtKB-UniPathway"/>
</dbReference>
<dbReference type="CDD" id="cd05254">
    <property type="entry name" value="dTDP_HR_like_SDR_e"/>
    <property type="match status" value="1"/>
</dbReference>
<dbReference type="UniPathway" id="UPA00124"/>
<feature type="domain" description="RmlD-like substrate binding" evidence="7">
    <location>
        <begin position="4"/>
        <end position="295"/>
    </location>
</feature>
<evidence type="ECO:0000256" key="5">
    <source>
        <dbReference type="ARBA" id="ARBA00048200"/>
    </source>
</evidence>
<comment type="caution">
    <text evidence="8">The sequence shown here is derived from an EMBL/GenBank/DDBJ whole genome shotgun (WGS) entry which is preliminary data.</text>
</comment>
<evidence type="ECO:0000256" key="2">
    <source>
        <dbReference type="ARBA" id="ARBA00010944"/>
    </source>
</evidence>
<name>A0A845C0Q3_9NEIS</name>
<evidence type="ECO:0000256" key="1">
    <source>
        <dbReference type="ARBA" id="ARBA00004781"/>
    </source>
</evidence>
<dbReference type="EC" id="1.1.1.133" evidence="3 6"/>
<dbReference type="Pfam" id="PF04321">
    <property type="entry name" value="RmlD_sub_bind"/>
    <property type="match status" value="1"/>
</dbReference>
<dbReference type="PANTHER" id="PTHR10491:SF4">
    <property type="entry name" value="METHIONINE ADENOSYLTRANSFERASE 2 SUBUNIT BETA"/>
    <property type="match status" value="1"/>
</dbReference>
<dbReference type="Gene3D" id="3.40.50.720">
    <property type="entry name" value="NAD(P)-binding Rossmann-like Domain"/>
    <property type="match status" value="1"/>
</dbReference>
<comment type="pathway">
    <text evidence="1 6">Carbohydrate biosynthesis; dTDP-L-rhamnose biosynthesis.</text>
</comment>
<evidence type="ECO:0000313" key="8">
    <source>
        <dbReference type="EMBL" id="MXR38293.1"/>
    </source>
</evidence>
<dbReference type="Proteomes" id="UP000467214">
    <property type="component" value="Unassembled WGS sequence"/>
</dbReference>
<dbReference type="GO" id="GO:0008831">
    <property type="term" value="F:dTDP-4-dehydrorhamnose reductase activity"/>
    <property type="evidence" value="ECO:0007669"/>
    <property type="project" value="UniProtKB-EC"/>
</dbReference>
<evidence type="ECO:0000256" key="6">
    <source>
        <dbReference type="RuleBase" id="RU364082"/>
    </source>
</evidence>
<dbReference type="EMBL" id="WSSB01000019">
    <property type="protein sequence ID" value="MXR38293.1"/>
    <property type="molecule type" value="Genomic_DNA"/>
</dbReference>
<evidence type="ECO:0000256" key="3">
    <source>
        <dbReference type="ARBA" id="ARBA00012929"/>
    </source>
</evidence>
<accession>A0A845C0Q3</accession>
<sequence length="314" mass="34088">MRPTILVTGSSGQLGFELLRALAPLGKVHAPVRAEFDLARPERMQAWLDRVRPDIIVNAAAYTAVDQAESKQALAFALNAAAPELMARWAGAHGALMVQYSTDYVFDGSKSGRYVETDVPGTRMIYGASKLAGEQAVLAHAPRSLVLRVGWLFSAFGNNFLHTILRLALERTSLSIVADQIGTPTSTQLVADVTAHMLSASLSGKLSEPWGIYHVSASGEASWHEYARHIVHELTLDGVKLACAEADVLAIGSSDWPTPASRPANSRLDCSKLAQNFDLNLPHWHEGVSYALAQLLRSGALRNTRWTQGARRKL</sequence>
<dbReference type="PANTHER" id="PTHR10491">
    <property type="entry name" value="DTDP-4-DEHYDRORHAMNOSE REDUCTASE"/>
    <property type="match status" value="1"/>
</dbReference>
<dbReference type="InterPro" id="IPR029903">
    <property type="entry name" value="RmlD-like-bd"/>
</dbReference>